<dbReference type="AlphaFoldDB" id="A0A382RNU9"/>
<sequence>MKYVKKYILIIVLFHISINLVFANDQTYVIGIGAGGASYKEKPEFFYDSEIITKGGNINFEWYLFNSIGLGLKTVSLQSSDSVYYNSDGTTDGEQGTYQPLTIDSNLITINWIVSGEKDYSRFGLTFGAGNSKLTKMDRDGVGYSSSGSATSLGIFFDWGADGFGARLGYDSVSNSFGEFKSGSRNVKNITGTGGLGYFGLRWAF</sequence>
<reference evidence="1" key="1">
    <citation type="submission" date="2018-05" db="EMBL/GenBank/DDBJ databases">
        <authorList>
            <person name="Lanie J.A."/>
            <person name="Ng W.-L."/>
            <person name="Kazmierczak K.M."/>
            <person name="Andrzejewski T.M."/>
            <person name="Davidsen T.M."/>
            <person name="Wayne K.J."/>
            <person name="Tettelin H."/>
            <person name="Glass J.I."/>
            <person name="Rusch D."/>
            <person name="Podicherti R."/>
            <person name="Tsui H.-C.T."/>
            <person name="Winkler M.E."/>
        </authorList>
    </citation>
    <scope>NUCLEOTIDE SEQUENCE</scope>
</reference>
<accession>A0A382RNU9</accession>
<protein>
    <recommendedName>
        <fullName evidence="2">Outer membrane protein beta-barrel domain-containing protein</fullName>
    </recommendedName>
</protein>
<name>A0A382RNU9_9ZZZZ</name>
<evidence type="ECO:0000313" key="1">
    <source>
        <dbReference type="EMBL" id="SVC99326.1"/>
    </source>
</evidence>
<dbReference type="EMBL" id="UINC01123090">
    <property type="protein sequence ID" value="SVC99326.1"/>
    <property type="molecule type" value="Genomic_DNA"/>
</dbReference>
<organism evidence="1">
    <name type="scientific">marine metagenome</name>
    <dbReference type="NCBI Taxonomy" id="408172"/>
    <lineage>
        <taxon>unclassified sequences</taxon>
        <taxon>metagenomes</taxon>
        <taxon>ecological metagenomes</taxon>
    </lineage>
</organism>
<proteinExistence type="predicted"/>
<evidence type="ECO:0008006" key="2">
    <source>
        <dbReference type="Google" id="ProtNLM"/>
    </source>
</evidence>
<gene>
    <name evidence="1" type="ORF">METZ01_LOCUS352180</name>
</gene>